<keyword evidence="1" id="KW-1133">Transmembrane helix</keyword>
<reference evidence="2" key="1">
    <citation type="journal article" date="2000" name="FEMS Microbiol. Lett.">
        <title>Identification and nucleotide sequence of genes involved in the synthesis of lactocin 705, a two-peptide bacteriocin from Lactobacillus casei CRL 705.</title>
        <authorList>
            <person name="Cuozzo S.A."/>
            <person name="Sesma F."/>
            <person name="Palacios J.M."/>
            <person name="de Ruiz Holgado A.P."/>
            <person name="Raya R.R."/>
        </authorList>
    </citation>
    <scope>NUCLEOTIDE SEQUENCE</scope>
    <source>
        <strain evidence="2">CRL705</strain>
        <plasmid evidence="2">pRC18</plasmid>
    </source>
</reference>
<keyword evidence="1" id="KW-0472">Membrane</keyword>
<evidence type="ECO:0000313" key="2">
    <source>
        <dbReference type="EMBL" id="AAL54828.1"/>
    </source>
</evidence>
<dbReference type="EMBL" id="AF200347">
    <property type="protein sequence ID" value="AAL54828.1"/>
    <property type="molecule type" value="Genomic_DNA"/>
</dbReference>
<feature type="transmembrane region" description="Helical" evidence="1">
    <location>
        <begin position="51"/>
        <end position="71"/>
    </location>
</feature>
<reference evidence="2" key="2">
    <citation type="submission" date="2008-01" db="EMBL/GenBank/DDBJ databases">
        <title>Complete nucleotide sequence of plasmid pRC18.</title>
        <authorList>
            <person name="Cuozzo S.A."/>
            <person name="Sesma F."/>
            <person name="de Ruiz Holgado A.P."/>
            <person name="Raya R.R."/>
        </authorList>
    </citation>
    <scope>NUCLEOTIDE SEQUENCE</scope>
    <source>
        <strain evidence="2">CRL705</strain>
        <plasmid evidence="2">pRC18</plasmid>
    </source>
</reference>
<name>Q8VU84_LATCU</name>
<accession>Q8VU84</accession>
<protein>
    <submittedName>
        <fullName evidence="2">Hypothetical membrane protein</fullName>
    </submittedName>
</protein>
<feature type="transmembrane region" description="Helical" evidence="1">
    <location>
        <begin position="117"/>
        <end position="139"/>
    </location>
</feature>
<keyword evidence="1" id="KW-0812">Transmembrane</keyword>
<organism evidence="2">
    <name type="scientific">Latilactobacillus curvatus</name>
    <name type="common">Lactobacillus curvatus</name>
    <dbReference type="NCBI Taxonomy" id="28038"/>
    <lineage>
        <taxon>Bacteria</taxon>
        <taxon>Bacillati</taxon>
        <taxon>Bacillota</taxon>
        <taxon>Bacilli</taxon>
        <taxon>Lactobacillales</taxon>
        <taxon>Lactobacillaceae</taxon>
        <taxon>Latilactobacillus</taxon>
    </lineage>
</organism>
<evidence type="ECO:0000256" key="1">
    <source>
        <dbReference type="SAM" id="Phobius"/>
    </source>
</evidence>
<geneLocation type="plasmid" evidence="2">
    <name>pRC18</name>
</geneLocation>
<dbReference type="AlphaFoldDB" id="Q8VU84"/>
<sequence length="189" mass="22033">MRRRIVVLLKKLMLTISATWIYVLLYYLNRILSLKSSNIKAVIFNYISNSPVKFCILIIGTLIMGITPIIMSMRRASEDFEKAELLELEDNSFVPSYLGYFFISINADNYLTMISFYIIILLFMYFAGVEYFNPIFLLLHYHIYKVQSDNGVQFILILKYKQGVVRKSAALNNLKLHRINNLTYIGKKG</sequence>
<feature type="transmembrane region" description="Helical" evidence="1">
    <location>
        <begin position="12"/>
        <end position="31"/>
    </location>
</feature>
<proteinExistence type="predicted"/>
<keyword evidence="2" id="KW-0614">Plasmid</keyword>